<dbReference type="EMBL" id="FUYC01000002">
    <property type="protein sequence ID" value="SKA73618.1"/>
    <property type="molecule type" value="Genomic_DNA"/>
</dbReference>
<dbReference type="Gene3D" id="3.40.50.1970">
    <property type="match status" value="1"/>
</dbReference>
<dbReference type="RefSeq" id="WP_078716085.1">
    <property type="nucleotide sequence ID" value="NZ_FUYC01000002.1"/>
</dbReference>
<dbReference type="PROSITE" id="PS00060">
    <property type="entry name" value="ADH_IRON_2"/>
    <property type="match status" value="1"/>
</dbReference>
<evidence type="ECO:0000256" key="2">
    <source>
        <dbReference type="ARBA" id="ARBA00007358"/>
    </source>
</evidence>
<dbReference type="STRING" id="1121449.SAMN02745704_00500"/>
<keyword evidence="8" id="KW-1185">Reference proteome</keyword>
<dbReference type="Proteomes" id="UP000190027">
    <property type="component" value="Unassembled WGS sequence"/>
</dbReference>
<organism evidence="7 8">
    <name type="scientific">Paucidesulfovibrio gracilis DSM 16080</name>
    <dbReference type="NCBI Taxonomy" id="1121449"/>
    <lineage>
        <taxon>Bacteria</taxon>
        <taxon>Pseudomonadati</taxon>
        <taxon>Thermodesulfobacteriota</taxon>
        <taxon>Desulfovibrionia</taxon>
        <taxon>Desulfovibrionales</taxon>
        <taxon>Desulfovibrionaceae</taxon>
        <taxon>Paucidesulfovibrio</taxon>
    </lineage>
</organism>
<protein>
    <submittedName>
        <fullName evidence="7">Alcohol dehydrogenase, class IV</fullName>
    </submittedName>
</protein>
<gene>
    <name evidence="7" type="ORF">SAMN02745704_00500</name>
</gene>
<evidence type="ECO:0000256" key="3">
    <source>
        <dbReference type="ARBA" id="ARBA00023002"/>
    </source>
</evidence>
<keyword evidence="4" id="KW-0520">NAD</keyword>
<dbReference type="Pfam" id="PF00465">
    <property type="entry name" value="Fe-ADH"/>
    <property type="match status" value="1"/>
</dbReference>
<dbReference type="InterPro" id="IPR018211">
    <property type="entry name" value="ADH_Fe_CS"/>
</dbReference>
<dbReference type="PANTHER" id="PTHR11496">
    <property type="entry name" value="ALCOHOL DEHYDROGENASE"/>
    <property type="match status" value="1"/>
</dbReference>
<dbReference type="PANTHER" id="PTHR11496:SF102">
    <property type="entry name" value="ALCOHOL DEHYDROGENASE 4"/>
    <property type="match status" value="1"/>
</dbReference>
<name>A0A1T4W998_9BACT</name>
<dbReference type="PROSITE" id="PS00913">
    <property type="entry name" value="ADH_IRON_1"/>
    <property type="match status" value="1"/>
</dbReference>
<dbReference type="OrthoDB" id="9778433at2"/>
<dbReference type="AlphaFoldDB" id="A0A1T4W998"/>
<reference evidence="7 8" key="1">
    <citation type="submission" date="2017-02" db="EMBL/GenBank/DDBJ databases">
        <authorList>
            <person name="Peterson S.W."/>
        </authorList>
    </citation>
    <scope>NUCLEOTIDE SEQUENCE [LARGE SCALE GENOMIC DNA]</scope>
    <source>
        <strain evidence="7 8">DSM 16080</strain>
    </source>
</reference>
<dbReference type="GO" id="GO:0004022">
    <property type="term" value="F:alcohol dehydrogenase (NAD+) activity"/>
    <property type="evidence" value="ECO:0007669"/>
    <property type="project" value="TreeGrafter"/>
</dbReference>
<feature type="domain" description="Fe-containing alcohol dehydrogenase-like C-terminal" evidence="6">
    <location>
        <begin position="193"/>
        <end position="388"/>
    </location>
</feature>
<dbReference type="InterPro" id="IPR001670">
    <property type="entry name" value="ADH_Fe/GldA"/>
</dbReference>
<feature type="domain" description="Alcohol dehydrogenase iron-type/glycerol dehydrogenase GldA" evidence="5">
    <location>
        <begin position="16"/>
        <end position="182"/>
    </location>
</feature>
<sequence>MNFTNPLDLRKFVAPEFITGKDSATLAGRYARNLGGERVLLVTDAGVIESGWADATAASLREYGHKVTLFSDISPNPRDTECMQGADIYRQNDCNAIVAVGGGSPMDAAKGIGIVVTNDRHVLEFEGVDNVPRPGPPLICLPTTSGSSADVSQFAIILDSVRKVKIAIVSKAVVPDASLLDPQLTSTMPPDLTAHTGLDALTHAIEAYVSNASSPITDIFALEAVRAIRSYLPRCMEHPADLEARAGMQLGSLYAGLAFSNAILGAVHALAHSLGGLMDLPHGQCNAILLEHVIAHNFSAAPERYARIGAALGASLDSEMGQDEQCETITETIRQLKHRVGVDQTLSSLGVARDDLPGLARFALDDPCMATNPKSLTEQEVTEIYAQAL</sequence>
<dbReference type="InterPro" id="IPR056798">
    <property type="entry name" value="ADH_Fe_C"/>
</dbReference>
<evidence type="ECO:0000259" key="6">
    <source>
        <dbReference type="Pfam" id="PF25137"/>
    </source>
</evidence>
<evidence type="ECO:0000256" key="4">
    <source>
        <dbReference type="ARBA" id="ARBA00023027"/>
    </source>
</evidence>
<proteinExistence type="inferred from homology"/>
<dbReference type="Pfam" id="PF25137">
    <property type="entry name" value="ADH_Fe_C"/>
    <property type="match status" value="1"/>
</dbReference>
<evidence type="ECO:0000259" key="5">
    <source>
        <dbReference type="Pfam" id="PF00465"/>
    </source>
</evidence>
<dbReference type="SUPFAM" id="SSF56796">
    <property type="entry name" value="Dehydroquinate synthase-like"/>
    <property type="match status" value="1"/>
</dbReference>
<dbReference type="CDD" id="cd17814">
    <property type="entry name" value="Fe-ADH-like"/>
    <property type="match status" value="1"/>
</dbReference>
<evidence type="ECO:0000313" key="7">
    <source>
        <dbReference type="EMBL" id="SKA73618.1"/>
    </source>
</evidence>
<comment type="similarity">
    <text evidence="2">Belongs to the iron-containing alcohol dehydrogenase family.</text>
</comment>
<dbReference type="InterPro" id="IPR039697">
    <property type="entry name" value="Alcohol_dehydrogenase_Fe"/>
</dbReference>
<accession>A0A1T4W998</accession>
<comment type="cofactor">
    <cofactor evidence="1">
        <name>Fe cation</name>
        <dbReference type="ChEBI" id="CHEBI:24875"/>
    </cofactor>
</comment>
<dbReference type="GO" id="GO:0046872">
    <property type="term" value="F:metal ion binding"/>
    <property type="evidence" value="ECO:0007669"/>
    <property type="project" value="InterPro"/>
</dbReference>
<evidence type="ECO:0000313" key="8">
    <source>
        <dbReference type="Proteomes" id="UP000190027"/>
    </source>
</evidence>
<dbReference type="Gene3D" id="1.20.1090.10">
    <property type="entry name" value="Dehydroquinate synthase-like - alpha domain"/>
    <property type="match status" value="1"/>
</dbReference>
<evidence type="ECO:0000256" key="1">
    <source>
        <dbReference type="ARBA" id="ARBA00001962"/>
    </source>
</evidence>
<dbReference type="FunFam" id="3.40.50.1970:FF:000003">
    <property type="entry name" value="Alcohol dehydrogenase, iron-containing"/>
    <property type="match status" value="1"/>
</dbReference>
<dbReference type="NCBIfam" id="NF041833">
    <property type="entry name" value="Fe_ADH_ErcA"/>
    <property type="match status" value="1"/>
</dbReference>
<dbReference type="FunFam" id="1.20.1090.10:FF:000001">
    <property type="entry name" value="Aldehyde-alcohol dehydrogenase"/>
    <property type="match status" value="1"/>
</dbReference>
<keyword evidence="3" id="KW-0560">Oxidoreductase</keyword>